<dbReference type="PROSITE" id="PS00045">
    <property type="entry name" value="HISTONE_LIKE"/>
    <property type="match status" value="1"/>
</dbReference>
<reference evidence="13" key="1">
    <citation type="journal article" date="2021" name="ISME J.">
        <title>Evolutionary origin and ecological implication of a unique nif island in free-living Bradyrhizobium lineages.</title>
        <authorList>
            <person name="Tao J."/>
        </authorList>
    </citation>
    <scope>NUCLEOTIDE SEQUENCE [LARGE SCALE GENOMIC DNA]</scope>
    <source>
        <strain evidence="13">SZCCT0094</strain>
    </source>
</reference>
<evidence type="ECO:0000256" key="7">
    <source>
        <dbReference type="ARBA" id="ARBA00023172"/>
    </source>
</evidence>
<dbReference type="Gene3D" id="4.10.520.10">
    <property type="entry name" value="IHF-like DNA-binding proteins"/>
    <property type="match status" value="1"/>
</dbReference>
<proteinExistence type="inferred from homology"/>
<keyword evidence="4 8" id="KW-0805">Transcription regulation</keyword>
<organism evidence="12 13">
    <name type="scientific">Bradyrhizobium denitrificans</name>
    <dbReference type="NCBI Taxonomy" id="2734912"/>
    <lineage>
        <taxon>Bacteria</taxon>
        <taxon>Pseudomonadati</taxon>
        <taxon>Pseudomonadota</taxon>
        <taxon>Alphaproteobacteria</taxon>
        <taxon>Hyphomicrobiales</taxon>
        <taxon>Nitrobacteraceae</taxon>
        <taxon>Bradyrhizobium</taxon>
    </lineage>
</organism>
<dbReference type="HAMAP" id="MF_00380">
    <property type="entry name" value="IHF_alpha"/>
    <property type="match status" value="1"/>
</dbReference>
<gene>
    <name evidence="8" type="primary">ihfA</name>
    <name evidence="8" type="synonym">himA</name>
    <name evidence="12" type="ORF">JQ619_23150</name>
</gene>
<dbReference type="PANTHER" id="PTHR33175">
    <property type="entry name" value="DNA-BINDING PROTEIN HU"/>
    <property type="match status" value="1"/>
</dbReference>
<evidence type="ECO:0000256" key="5">
    <source>
        <dbReference type="ARBA" id="ARBA00023125"/>
    </source>
</evidence>
<evidence type="ECO:0000256" key="2">
    <source>
        <dbReference type="ARBA" id="ARBA00018329"/>
    </source>
</evidence>
<dbReference type="Pfam" id="PF00216">
    <property type="entry name" value="Bac_DNA_binding"/>
    <property type="match status" value="1"/>
</dbReference>
<dbReference type="NCBIfam" id="NF001401">
    <property type="entry name" value="PRK00285.1"/>
    <property type="match status" value="1"/>
</dbReference>
<keyword evidence="6 8" id="KW-0804">Transcription</keyword>
<accession>A0ABS5GBI5</accession>
<evidence type="ECO:0000313" key="13">
    <source>
        <dbReference type="Proteomes" id="UP001314635"/>
    </source>
</evidence>
<dbReference type="InterPro" id="IPR000119">
    <property type="entry name" value="Hist_DNA-bd"/>
</dbReference>
<comment type="subunit">
    <text evidence="8 10">Heterodimer of an alpha and a beta chain.</text>
</comment>
<keyword evidence="3 8" id="KW-0810">Translation regulation</keyword>
<keyword evidence="5 8" id="KW-0238">DNA-binding</keyword>
<dbReference type="Proteomes" id="UP001314635">
    <property type="component" value="Unassembled WGS sequence"/>
</dbReference>
<dbReference type="InterPro" id="IPR010992">
    <property type="entry name" value="IHF-like_DNA-bd_dom_sf"/>
</dbReference>
<keyword evidence="7 8" id="KW-0233">DNA recombination</keyword>
<dbReference type="InterPro" id="IPR005684">
    <property type="entry name" value="IHF_alpha"/>
</dbReference>
<dbReference type="SUPFAM" id="SSF47729">
    <property type="entry name" value="IHF-like DNA-binding proteins"/>
    <property type="match status" value="1"/>
</dbReference>
<evidence type="ECO:0000256" key="9">
    <source>
        <dbReference type="RuleBase" id="RU003939"/>
    </source>
</evidence>
<dbReference type="RefSeq" id="WP_012044648.1">
    <property type="nucleotide sequence ID" value="NZ_JABFDP010000035.1"/>
</dbReference>
<comment type="caution">
    <text evidence="12">The sequence shown here is derived from an EMBL/GenBank/DDBJ whole genome shotgun (WGS) entry which is preliminary data.</text>
</comment>
<evidence type="ECO:0000256" key="8">
    <source>
        <dbReference type="HAMAP-Rule" id="MF_00380"/>
    </source>
</evidence>
<comment type="similarity">
    <text evidence="1 8 9">Belongs to the bacterial histone-like protein family.</text>
</comment>
<name>A0ABS5GBI5_9BRAD</name>
<dbReference type="EMBL" id="JAFCLK010000023">
    <property type="protein sequence ID" value="MBR1138666.1"/>
    <property type="molecule type" value="Genomic_DNA"/>
</dbReference>
<evidence type="ECO:0000256" key="3">
    <source>
        <dbReference type="ARBA" id="ARBA00022845"/>
    </source>
</evidence>
<evidence type="ECO:0000256" key="10">
    <source>
        <dbReference type="RuleBase" id="RU004485"/>
    </source>
</evidence>
<dbReference type="CDD" id="cd13835">
    <property type="entry name" value="IHF_A"/>
    <property type="match status" value="1"/>
</dbReference>
<evidence type="ECO:0000256" key="1">
    <source>
        <dbReference type="ARBA" id="ARBA00010529"/>
    </source>
</evidence>
<dbReference type="PRINTS" id="PR01727">
    <property type="entry name" value="DNABINDINGHU"/>
</dbReference>
<dbReference type="InterPro" id="IPR020816">
    <property type="entry name" value="Histone-like_DNA-bd_CS"/>
</dbReference>
<evidence type="ECO:0000256" key="6">
    <source>
        <dbReference type="ARBA" id="ARBA00023163"/>
    </source>
</evidence>
<protein>
    <recommendedName>
        <fullName evidence="2 8">Integration host factor subunit alpha</fullName>
        <shortName evidence="8">IHF-alpha</shortName>
    </recommendedName>
</protein>
<dbReference type="PANTHER" id="PTHR33175:SF2">
    <property type="entry name" value="INTEGRATION HOST FACTOR SUBUNIT ALPHA"/>
    <property type="match status" value="1"/>
</dbReference>
<feature type="region of interest" description="Disordered" evidence="11">
    <location>
        <begin position="96"/>
        <end position="119"/>
    </location>
</feature>
<keyword evidence="13" id="KW-1185">Reference proteome</keyword>
<dbReference type="NCBIfam" id="TIGR00987">
    <property type="entry name" value="himA"/>
    <property type="match status" value="1"/>
</dbReference>
<sequence>MTGTGKTVTRVDLCEAVYQKVGLSRTESSAFVELVLKEITDCLERGETVKLSSFGSFMVRKKGQRIGRNPKTGTEVPISPRRVMVFKPSAILKQRINGQQGSGKMNGEASHEQLSAEPE</sequence>
<dbReference type="SMART" id="SM00411">
    <property type="entry name" value="BHL"/>
    <property type="match status" value="1"/>
</dbReference>
<evidence type="ECO:0000256" key="4">
    <source>
        <dbReference type="ARBA" id="ARBA00023015"/>
    </source>
</evidence>
<evidence type="ECO:0000256" key="11">
    <source>
        <dbReference type="SAM" id="MobiDB-lite"/>
    </source>
</evidence>
<evidence type="ECO:0000313" key="12">
    <source>
        <dbReference type="EMBL" id="MBR1138666.1"/>
    </source>
</evidence>
<comment type="function">
    <text evidence="8 10">This protein is one of the two subunits of integration host factor, a specific DNA-binding protein that functions in genetic recombination as well as in transcriptional and translational control.</text>
</comment>